<dbReference type="SUPFAM" id="SSF53850">
    <property type="entry name" value="Periplasmic binding protein-like II"/>
    <property type="match status" value="1"/>
</dbReference>
<dbReference type="PATRIC" id="fig|396014.3.peg.642"/>
<gene>
    <name evidence="1" type="ORF">BF93_10655</name>
</gene>
<dbReference type="Gene3D" id="3.40.190.10">
    <property type="entry name" value="Periplasmic binding protein-like II"/>
    <property type="match status" value="2"/>
</dbReference>
<dbReference type="eggNOG" id="COG1653">
    <property type="taxonomic scope" value="Bacteria"/>
</dbReference>
<dbReference type="EMBL" id="JDYK01000003">
    <property type="protein sequence ID" value="EWS82102.1"/>
    <property type="molecule type" value="Genomic_DNA"/>
</dbReference>
<proteinExistence type="predicted"/>
<organism evidence="1 2">
    <name type="scientific">Brachybacterium phenoliresistens</name>
    <dbReference type="NCBI Taxonomy" id="396014"/>
    <lineage>
        <taxon>Bacteria</taxon>
        <taxon>Bacillati</taxon>
        <taxon>Actinomycetota</taxon>
        <taxon>Actinomycetes</taxon>
        <taxon>Micrococcales</taxon>
        <taxon>Dermabacteraceae</taxon>
        <taxon>Brachybacterium</taxon>
    </lineage>
</organism>
<dbReference type="OrthoDB" id="7918484at2"/>
<dbReference type="RefSeq" id="WP_038370648.1">
    <property type="nucleotide sequence ID" value="NZ_KK069989.1"/>
</dbReference>
<comment type="caution">
    <text evidence="1">The sequence shown here is derived from an EMBL/GenBank/DDBJ whole genome shotgun (WGS) entry which is preliminary data.</text>
</comment>
<dbReference type="InterPro" id="IPR006059">
    <property type="entry name" value="SBP"/>
</dbReference>
<dbReference type="AlphaFoldDB" id="Z9JWF9"/>
<dbReference type="InterPro" id="IPR050490">
    <property type="entry name" value="Bact_solute-bd_prot1"/>
</dbReference>
<reference evidence="1 2" key="1">
    <citation type="submission" date="2014-02" db="EMBL/GenBank/DDBJ databases">
        <title>Genome sequence of Brachybacterium phenoliresistens strain W13A50.</title>
        <authorList>
            <person name="Wang X."/>
        </authorList>
    </citation>
    <scope>NUCLEOTIDE SEQUENCE [LARGE SCALE GENOMIC DNA]</scope>
    <source>
        <strain evidence="1 2">W13A50</strain>
    </source>
</reference>
<evidence type="ECO:0000313" key="1">
    <source>
        <dbReference type="EMBL" id="EWS82102.1"/>
    </source>
</evidence>
<dbReference type="STRING" id="396014.BF93_10655"/>
<dbReference type="PROSITE" id="PS51257">
    <property type="entry name" value="PROKAR_LIPOPROTEIN"/>
    <property type="match status" value="1"/>
</dbReference>
<dbReference type="Pfam" id="PF13416">
    <property type="entry name" value="SBP_bac_8"/>
    <property type="match status" value="1"/>
</dbReference>
<dbReference type="Proteomes" id="UP000023067">
    <property type="component" value="Unassembled WGS sequence"/>
</dbReference>
<evidence type="ECO:0000313" key="2">
    <source>
        <dbReference type="Proteomes" id="UP000023067"/>
    </source>
</evidence>
<sequence>MPAHPRPLPTSRLPRRAALAVPPALLALSACGPNRSGGGDGEGGDGSLRFAWWGNEKRDALTNQALELYLEQHDGVSVSAEPTDWGGYWDRLATQIAGGDIPDIIQMDEGYLAEYASRDVLLDLSGTDLETSAFDPAALDAGTVDGGLFAINAGINAPVLLANPAVFEAAGVEMPDDSTWTWDELVDLASRITEGTEDGTYGVQQLGIQGDPPLSVFLRQLGAQRFSDEGIGFTAEHLQQWMELALRLQDTGAAPPADVAVEESGQTVDQSLFAVGRCALQSQWSNQIVTLDGPLDGTVVPLRMPSMTGSAADAQLWYKASMYFSVSASSSNQDAAVALVDWLVNSPDAGRILLAERGVPANLDVREAIAGELGASDAKAADFIAAIAEELGDPPHITPPGGSAVGDAVQRAMEDVVFGRADPATASAAAVAEAEAALG</sequence>
<protein>
    <submittedName>
        <fullName evidence="1">ABC transporter substrate-binding protein</fullName>
    </submittedName>
</protein>
<keyword evidence="2" id="KW-1185">Reference proteome</keyword>
<dbReference type="HOGENOM" id="CLU_031285_5_0_11"/>
<name>Z9JWF9_9MICO</name>
<accession>Z9JWF9</accession>
<dbReference type="PANTHER" id="PTHR43649:SF11">
    <property type="entry name" value="ABC TRANSPORTER SUBSTRATE-BINDING PROTEIN YESO-RELATED"/>
    <property type="match status" value="1"/>
</dbReference>
<dbReference type="PANTHER" id="PTHR43649">
    <property type="entry name" value="ARABINOSE-BINDING PROTEIN-RELATED"/>
    <property type="match status" value="1"/>
</dbReference>